<dbReference type="InterPro" id="IPR034080">
    <property type="entry name" value="Protease_P7-like_dom"/>
</dbReference>
<evidence type="ECO:0000259" key="8">
    <source>
        <dbReference type="Pfam" id="PF00082"/>
    </source>
</evidence>
<sequence length="571" mass="63287">MKARQFYLSAISAAVMAAISIPALAAVDAVPPVPFEELTTAKGTIIEPVVQEPRIGTRSKRSLSDAAGQLDGDWFNLDPEMDGIEGSSVDRVYNTITLQPSYRPVVVAVIDSGVDIHHEDLQGKIWENPYEIPNNGFDDDYNGYVDDVNGWNFIGGRDGSHVAYDTLAVTREYKRYLAYKDFGVWLTPEEKTYFAGVEKEYLAESEAAKSKYQAFKAMYDEAQSSKVVLENKLDQKDFSLAAVEQISSDDPEVKKAADFLVQTLSTWRSFDYMDSMMERYGSAVNYHYNLDYDPRTEIVKDQPYNPWEYNYGNNDVIGPDASHGTHVAGIIAADRLNQMGVRGVADNVKIMALRVVSNGDERDKDVANAVRYAVDNGAKIINMSFGKAYSPYKDVVDEAFRYASRRGVLLVHSAGNSHTDNDIKPSYPNRFPLYYPNHRIGTWLDIGASANYKDQKLAASFTNFGKDSVDLFAPGYKIMSTTPGNNYQAFSGTSMASPVVSGVAALALTYFPELNGHQLKKAMLDTVRTYEGHMVRNPATPEVMVPFADLSASGGVVDAYQLLQHLQGEQN</sequence>
<reference evidence="9 10" key="1">
    <citation type="submission" date="2018-11" db="EMBL/GenBank/DDBJ databases">
        <title>Photobacterium sp. BEI247 sp. nov., a marine bacterium isolated from Yongle Blue Hole in the South China Sea.</title>
        <authorList>
            <person name="Wang X."/>
        </authorList>
    </citation>
    <scope>NUCLEOTIDE SEQUENCE [LARGE SCALE GENOMIC DNA]</scope>
    <source>
        <strain evidence="10">BEI247</strain>
    </source>
</reference>
<dbReference type="EMBL" id="RJLM01000018">
    <property type="protein sequence ID" value="RWX53128.1"/>
    <property type="molecule type" value="Genomic_DNA"/>
</dbReference>
<evidence type="ECO:0000256" key="7">
    <source>
        <dbReference type="SAM" id="SignalP"/>
    </source>
</evidence>
<feature type="active site" description="Charge relay system" evidence="5">
    <location>
        <position position="111"/>
    </location>
</feature>
<dbReference type="InterPro" id="IPR022398">
    <property type="entry name" value="Peptidase_S8_His-AS"/>
</dbReference>
<dbReference type="PROSITE" id="PS51892">
    <property type="entry name" value="SUBTILASE"/>
    <property type="match status" value="1"/>
</dbReference>
<dbReference type="InterPro" id="IPR000209">
    <property type="entry name" value="Peptidase_S8/S53_dom"/>
</dbReference>
<dbReference type="InterPro" id="IPR051048">
    <property type="entry name" value="Peptidase_S8/S53_subtilisin"/>
</dbReference>
<dbReference type="PANTHER" id="PTHR43399">
    <property type="entry name" value="SUBTILISIN-RELATED"/>
    <property type="match status" value="1"/>
</dbReference>
<evidence type="ECO:0000256" key="2">
    <source>
        <dbReference type="ARBA" id="ARBA00022670"/>
    </source>
</evidence>
<dbReference type="CDD" id="cd07483">
    <property type="entry name" value="Peptidases_S8_Subtilisin_Novo-like"/>
    <property type="match status" value="1"/>
</dbReference>
<proteinExistence type="inferred from homology"/>
<accession>A0A444JJ76</accession>
<evidence type="ECO:0000256" key="4">
    <source>
        <dbReference type="ARBA" id="ARBA00022825"/>
    </source>
</evidence>
<dbReference type="PANTHER" id="PTHR43399:SF4">
    <property type="entry name" value="CELL WALL-ASSOCIATED PROTEASE"/>
    <property type="match status" value="1"/>
</dbReference>
<dbReference type="InterPro" id="IPR023827">
    <property type="entry name" value="Peptidase_S8_Asp-AS"/>
</dbReference>
<evidence type="ECO:0000313" key="9">
    <source>
        <dbReference type="EMBL" id="RWX53128.1"/>
    </source>
</evidence>
<dbReference type="AlphaFoldDB" id="A0A444JJ76"/>
<dbReference type="Proteomes" id="UP000287563">
    <property type="component" value="Unassembled WGS sequence"/>
</dbReference>
<name>A0A444JJ76_9GAMM</name>
<dbReference type="InterPro" id="IPR023828">
    <property type="entry name" value="Peptidase_S8_Ser-AS"/>
</dbReference>
<feature type="active site" description="Charge relay system" evidence="5">
    <location>
        <position position="323"/>
    </location>
</feature>
<dbReference type="Gene3D" id="3.40.50.200">
    <property type="entry name" value="Peptidase S8/S53 domain"/>
    <property type="match status" value="2"/>
</dbReference>
<protein>
    <submittedName>
        <fullName evidence="9">Protease</fullName>
    </submittedName>
</protein>
<dbReference type="PROSITE" id="PS00137">
    <property type="entry name" value="SUBTILASE_HIS"/>
    <property type="match status" value="1"/>
</dbReference>
<keyword evidence="3 5" id="KW-0378">Hydrolase</keyword>
<evidence type="ECO:0000256" key="3">
    <source>
        <dbReference type="ARBA" id="ARBA00022801"/>
    </source>
</evidence>
<feature type="chain" id="PRO_5019475451" evidence="7">
    <location>
        <begin position="26"/>
        <end position="571"/>
    </location>
</feature>
<dbReference type="PROSITE" id="PS00138">
    <property type="entry name" value="SUBTILASE_SER"/>
    <property type="match status" value="1"/>
</dbReference>
<evidence type="ECO:0000256" key="6">
    <source>
        <dbReference type="RuleBase" id="RU003355"/>
    </source>
</evidence>
<comment type="caution">
    <text evidence="9">The sequence shown here is derived from an EMBL/GenBank/DDBJ whole genome shotgun (WGS) entry which is preliminary data.</text>
</comment>
<evidence type="ECO:0000256" key="1">
    <source>
        <dbReference type="ARBA" id="ARBA00011073"/>
    </source>
</evidence>
<feature type="active site" description="Charge relay system" evidence="5">
    <location>
        <position position="494"/>
    </location>
</feature>
<gene>
    <name evidence="9" type="ORF">EDI28_23550</name>
</gene>
<dbReference type="Pfam" id="PF00082">
    <property type="entry name" value="Peptidase_S8"/>
    <property type="match status" value="1"/>
</dbReference>
<dbReference type="GO" id="GO:0004252">
    <property type="term" value="F:serine-type endopeptidase activity"/>
    <property type="evidence" value="ECO:0007669"/>
    <property type="project" value="UniProtKB-UniRule"/>
</dbReference>
<evidence type="ECO:0000313" key="10">
    <source>
        <dbReference type="Proteomes" id="UP000287563"/>
    </source>
</evidence>
<dbReference type="InterPro" id="IPR036852">
    <property type="entry name" value="Peptidase_S8/S53_dom_sf"/>
</dbReference>
<dbReference type="SUPFAM" id="SSF52743">
    <property type="entry name" value="Subtilisin-like"/>
    <property type="match status" value="1"/>
</dbReference>
<keyword evidence="10" id="KW-1185">Reference proteome</keyword>
<dbReference type="GO" id="GO:0006508">
    <property type="term" value="P:proteolysis"/>
    <property type="evidence" value="ECO:0007669"/>
    <property type="project" value="UniProtKB-KW"/>
</dbReference>
<dbReference type="OrthoDB" id="9790784at2"/>
<feature type="domain" description="Peptidase S8/S53" evidence="8">
    <location>
        <begin position="105"/>
        <end position="533"/>
    </location>
</feature>
<keyword evidence="2 5" id="KW-0645">Protease</keyword>
<dbReference type="RefSeq" id="WP_128786292.1">
    <property type="nucleotide sequence ID" value="NZ_RJLM01000018.1"/>
</dbReference>
<dbReference type="PRINTS" id="PR00723">
    <property type="entry name" value="SUBTILISIN"/>
</dbReference>
<dbReference type="InterPro" id="IPR015500">
    <property type="entry name" value="Peptidase_S8_subtilisin-rel"/>
</dbReference>
<evidence type="ECO:0000256" key="5">
    <source>
        <dbReference type="PROSITE-ProRule" id="PRU01240"/>
    </source>
</evidence>
<organism evidence="9 10">
    <name type="scientific">Photobacterium chitinilyticum</name>
    <dbReference type="NCBI Taxonomy" id="2485123"/>
    <lineage>
        <taxon>Bacteria</taxon>
        <taxon>Pseudomonadati</taxon>
        <taxon>Pseudomonadota</taxon>
        <taxon>Gammaproteobacteria</taxon>
        <taxon>Vibrionales</taxon>
        <taxon>Vibrionaceae</taxon>
        <taxon>Photobacterium</taxon>
    </lineage>
</organism>
<dbReference type="PROSITE" id="PS00136">
    <property type="entry name" value="SUBTILASE_ASP"/>
    <property type="match status" value="1"/>
</dbReference>
<keyword evidence="7" id="KW-0732">Signal</keyword>
<feature type="signal peptide" evidence="7">
    <location>
        <begin position="1"/>
        <end position="25"/>
    </location>
</feature>
<keyword evidence="4 5" id="KW-0720">Serine protease</keyword>
<comment type="similarity">
    <text evidence="1 5 6">Belongs to the peptidase S8 family.</text>
</comment>